<protein>
    <submittedName>
        <fullName evidence="1">Uncharacterized protein</fullName>
    </submittedName>
</protein>
<sequence>MNAPLRFAPFRFMGVAILALVMGVMLPGRAAAQEAPATSASLPARQANFAWDKTRLIASFSYRDAIDAPLTQKLSSGLPTIIAMRAYVMRQGEDTPVALAVQSCRVVFDLWEEVYRVTITSRGGVRDQPVLNVEGVLRQCAEARDLPIADKSYLRAGTPHFLAVRVDINPFSQEMLDQMRTWVQRPTGSTGIGPSDALFGSFVSLFVKSMRGTSDRTLNFRTQTVVP</sequence>
<gene>
    <name evidence="1" type="ORF">LVJ94_24510</name>
</gene>
<dbReference type="RefSeq" id="WP_394840054.1">
    <property type="nucleotide sequence ID" value="NZ_CP089929.1"/>
</dbReference>
<organism evidence="1 2">
    <name type="scientific">Pendulispora rubella</name>
    <dbReference type="NCBI Taxonomy" id="2741070"/>
    <lineage>
        <taxon>Bacteria</taxon>
        <taxon>Pseudomonadati</taxon>
        <taxon>Myxococcota</taxon>
        <taxon>Myxococcia</taxon>
        <taxon>Myxococcales</taxon>
        <taxon>Sorangiineae</taxon>
        <taxon>Pendulisporaceae</taxon>
        <taxon>Pendulispora</taxon>
    </lineage>
</organism>
<accession>A0ABZ2LNA8</accession>
<keyword evidence="2" id="KW-1185">Reference proteome</keyword>
<name>A0ABZ2LNA8_9BACT</name>
<dbReference type="EMBL" id="CP089983">
    <property type="protein sequence ID" value="WXB10377.1"/>
    <property type="molecule type" value="Genomic_DNA"/>
</dbReference>
<dbReference type="Proteomes" id="UP001374803">
    <property type="component" value="Chromosome"/>
</dbReference>
<evidence type="ECO:0000313" key="1">
    <source>
        <dbReference type="EMBL" id="WXB10377.1"/>
    </source>
</evidence>
<proteinExistence type="predicted"/>
<evidence type="ECO:0000313" key="2">
    <source>
        <dbReference type="Proteomes" id="UP001374803"/>
    </source>
</evidence>
<reference evidence="1" key="1">
    <citation type="submission" date="2021-12" db="EMBL/GenBank/DDBJ databases">
        <title>Discovery of the Pendulisporaceae a myxobacterial family with distinct sporulation behavior and unique specialized metabolism.</title>
        <authorList>
            <person name="Garcia R."/>
            <person name="Popoff A."/>
            <person name="Bader C.D."/>
            <person name="Loehr J."/>
            <person name="Walesch S."/>
            <person name="Walt C."/>
            <person name="Boldt J."/>
            <person name="Bunk B."/>
            <person name="Haeckl F.J.F.P.J."/>
            <person name="Gunesch A.P."/>
            <person name="Birkelbach J."/>
            <person name="Nuebel U."/>
            <person name="Pietschmann T."/>
            <person name="Bach T."/>
            <person name="Mueller R."/>
        </authorList>
    </citation>
    <scope>NUCLEOTIDE SEQUENCE</scope>
    <source>
        <strain evidence="1">MSr11367</strain>
    </source>
</reference>